<dbReference type="Pfam" id="PF02518">
    <property type="entry name" value="HATPase_c"/>
    <property type="match status" value="1"/>
</dbReference>
<dbReference type="InterPro" id="IPR003594">
    <property type="entry name" value="HATPase_dom"/>
</dbReference>
<dbReference type="RefSeq" id="WP_186859668.1">
    <property type="nucleotide sequence ID" value="NZ_JACOOO010000013.1"/>
</dbReference>
<evidence type="ECO:0000256" key="2">
    <source>
        <dbReference type="ARBA" id="ARBA00012438"/>
    </source>
</evidence>
<dbReference type="Gene3D" id="3.30.450.20">
    <property type="entry name" value="PAS domain"/>
    <property type="match status" value="1"/>
</dbReference>
<evidence type="ECO:0000313" key="8">
    <source>
        <dbReference type="EMBL" id="MBC5628693.1"/>
    </source>
</evidence>
<dbReference type="Pfam" id="PF08448">
    <property type="entry name" value="PAS_4"/>
    <property type="match status" value="1"/>
</dbReference>
<dbReference type="PROSITE" id="PS50112">
    <property type="entry name" value="PAS"/>
    <property type="match status" value="1"/>
</dbReference>
<dbReference type="Gene3D" id="3.30.565.10">
    <property type="entry name" value="Histidine kinase-like ATPase, C-terminal domain"/>
    <property type="match status" value="1"/>
</dbReference>
<dbReference type="PANTHER" id="PTHR43547">
    <property type="entry name" value="TWO-COMPONENT HISTIDINE KINASE"/>
    <property type="match status" value="1"/>
</dbReference>
<evidence type="ECO:0000256" key="1">
    <source>
        <dbReference type="ARBA" id="ARBA00000085"/>
    </source>
</evidence>
<dbReference type="GO" id="GO:0016301">
    <property type="term" value="F:kinase activity"/>
    <property type="evidence" value="ECO:0007669"/>
    <property type="project" value="UniProtKB-KW"/>
</dbReference>
<evidence type="ECO:0000256" key="5">
    <source>
        <dbReference type="ARBA" id="ARBA00023012"/>
    </source>
</evidence>
<dbReference type="SMART" id="SM00387">
    <property type="entry name" value="HATPase_c"/>
    <property type="match status" value="1"/>
</dbReference>
<evidence type="ECO:0000256" key="4">
    <source>
        <dbReference type="ARBA" id="ARBA00022777"/>
    </source>
</evidence>
<accession>A0ABR7DBF2</accession>
<dbReference type="Pfam" id="PF00512">
    <property type="entry name" value="HisKA"/>
    <property type="match status" value="1"/>
</dbReference>
<dbReference type="SUPFAM" id="SSF47384">
    <property type="entry name" value="Homodimeric domain of signal transducing histidine kinase"/>
    <property type="match status" value="1"/>
</dbReference>
<keyword evidence="9" id="KW-1185">Reference proteome</keyword>
<name>A0ABR7DBF2_9CLOT</name>
<reference evidence="8 9" key="1">
    <citation type="submission" date="2020-08" db="EMBL/GenBank/DDBJ databases">
        <title>Genome public.</title>
        <authorList>
            <person name="Liu C."/>
            <person name="Sun Q."/>
        </authorList>
    </citation>
    <scope>NUCLEOTIDE SEQUENCE [LARGE SCALE GENOMIC DNA]</scope>
    <source>
        <strain evidence="8 9">NSJ-6</strain>
    </source>
</reference>
<gene>
    <name evidence="8" type="ORF">H8S20_07305</name>
</gene>
<comment type="catalytic activity">
    <reaction evidence="1">
        <text>ATP + protein L-histidine = ADP + protein N-phospho-L-histidine.</text>
        <dbReference type="EC" id="2.7.13.3"/>
    </reaction>
</comment>
<dbReference type="SMART" id="SM00388">
    <property type="entry name" value="HisKA"/>
    <property type="match status" value="1"/>
</dbReference>
<evidence type="ECO:0000259" key="6">
    <source>
        <dbReference type="PROSITE" id="PS50109"/>
    </source>
</evidence>
<keyword evidence="5" id="KW-0902">Two-component regulatory system</keyword>
<dbReference type="Proteomes" id="UP000596929">
    <property type="component" value="Unassembled WGS sequence"/>
</dbReference>
<dbReference type="EMBL" id="JACOOO010000013">
    <property type="protein sequence ID" value="MBC5628693.1"/>
    <property type="molecule type" value="Genomic_DNA"/>
</dbReference>
<dbReference type="InterPro" id="IPR004358">
    <property type="entry name" value="Sig_transdc_His_kin-like_C"/>
</dbReference>
<dbReference type="SUPFAM" id="SSF55874">
    <property type="entry name" value="ATPase domain of HSP90 chaperone/DNA topoisomerase II/histidine kinase"/>
    <property type="match status" value="1"/>
</dbReference>
<dbReference type="Gene3D" id="1.10.287.130">
    <property type="match status" value="1"/>
</dbReference>
<protein>
    <recommendedName>
        <fullName evidence="2">histidine kinase</fullName>
        <ecNumber evidence="2">2.7.13.3</ecNumber>
    </recommendedName>
</protein>
<dbReference type="InterPro" id="IPR035965">
    <property type="entry name" value="PAS-like_dom_sf"/>
</dbReference>
<dbReference type="CDD" id="cd00082">
    <property type="entry name" value="HisKA"/>
    <property type="match status" value="1"/>
</dbReference>
<comment type="caution">
    <text evidence="8">The sequence shown here is derived from an EMBL/GenBank/DDBJ whole genome shotgun (WGS) entry which is preliminary data.</text>
</comment>
<evidence type="ECO:0000313" key="9">
    <source>
        <dbReference type="Proteomes" id="UP000596929"/>
    </source>
</evidence>
<dbReference type="PROSITE" id="PS50109">
    <property type="entry name" value="HIS_KIN"/>
    <property type="match status" value="1"/>
</dbReference>
<dbReference type="InterPro" id="IPR036097">
    <property type="entry name" value="HisK_dim/P_sf"/>
</dbReference>
<dbReference type="PANTHER" id="PTHR43547:SF2">
    <property type="entry name" value="HYBRID SIGNAL TRANSDUCTION HISTIDINE KINASE C"/>
    <property type="match status" value="1"/>
</dbReference>
<dbReference type="PRINTS" id="PR00344">
    <property type="entry name" value="BCTRLSENSOR"/>
</dbReference>
<dbReference type="InterPro" id="IPR013656">
    <property type="entry name" value="PAS_4"/>
</dbReference>
<keyword evidence="3" id="KW-0597">Phosphoprotein</keyword>
<dbReference type="InterPro" id="IPR000014">
    <property type="entry name" value="PAS"/>
</dbReference>
<feature type="domain" description="Histidine kinase" evidence="6">
    <location>
        <begin position="136"/>
        <end position="359"/>
    </location>
</feature>
<keyword evidence="4 8" id="KW-0418">Kinase</keyword>
<dbReference type="EC" id="2.7.13.3" evidence="2"/>
<feature type="domain" description="PAS" evidence="7">
    <location>
        <begin position="6"/>
        <end position="62"/>
    </location>
</feature>
<dbReference type="NCBIfam" id="TIGR00229">
    <property type="entry name" value="sensory_box"/>
    <property type="match status" value="1"/>
</dbReference>
<evidence type="ECO:0000259" key="7">
    <source>
        <dbReference type="PROSITE" id="PS50112"/>
    </source>
</evidence>
<organism evidence="8 9">
    <name type="scientific">Clostridium hominis</name>
    <dbReference type="NCBI Taxonomy" id="2763036"/>
    <lineage>
        <taxon>Bacteria</taxon>
        <taxon>Bacillati</taxon>
        <taxon>Bacillota</taxon>
        <taxon>Clostridia</taxon>
        <taxon>Eubacteriales</taxon>
        <taxon>Clostridiaceae</taxon>
        <taxon>Clostridium</taxon>
    </lineage>
</organism>
<dbReference type="InterPro" id="IPR036890">
    <property type="entry name" value="HATPase_C_sf"/>
</dbReference>
<evidence type="ECO:0000256" key="3">
    <source>
        <dbReference type="ARBA" id="ARBA00022553"/>
    </source>
</evidence>
<proteinExistence type="predicted"/>
<keyword evidence="4 8" id="KW-0808">Transferase</keyword>
<dbReference type="InterPro" id="IPR005467">
    <property type="entry name" value="His_kinase_dom"/>
</dbReference>
<dbReference type="SUPFAM" id="SSF55785">
    <property type="entry name" value="PYP-like sensor domain (PAS domain)"/>
    <property type="match status" value="1"/>
</dbReference>
<sequence>MRSQYTKDTLELLLDRVPDYIFYRDLMGRNIYCNESYAKDFIGKPKEEIYGKTYEELDVLKPYVNVARIKDSEVIEKKKPLQYTQTIYLDGVKYTVNIEKYPTFDEDGNIDGILGRIRKISHAEELDKLKEGFFSNIRHEFRTPINMIMSSIQLLENRCEYCGLGDCKDCFIRDIHRIKLNTLRILKISNNFIDLTGLQAGNIEYSPDNYDIVECVESVCNDINNYKKFKNITIIFDTEIEELIISFDKVKLERVLLNLISNAIKFNHKDGIVIVSIIVEGDFVGISVKDTGIGIKEKDLENIFNEFYNVEDRLVKSCEGLGIGLKLTKHLVEMHKGFISVKSSLGKGSEFVVRLPKTIEERVNNVLDKIYYNRLEKIKIEFSDIYE</sequence>
<dbReference type="InterPro" id="IPR003661">
    <property type="entry name" value="HisK_dim/P_dom"/>
</dbReference>